<keyword evidence="1" id="KW-0812">Transmembrane</keyword>
<dbReference type="PANTHER" id="PTHR36322:SF3">
    <property type="entry name" value="TRANSMEMBRANE PROTEIN"/>
    <property type="match status" value="1"/>
</dbReference>
<dbReference type="Proteomes" id="UP000228380">
    <property type="component" value="Chromosome 14"/>
</dbReference>
<dbReference type="AlphaFoldDB" id="A0A8B7BMG6"/>
<keyword evidence="1" id="KW-0472">Membrane</keyword>
<keyword evidence="1" id="KW-1133">Transmembrane helix</keyword>
<sequence>MWTWRKEWWGGVEHGMGKEGRTIKGGSFAMGGGGRWIPGIVPMSSVGGGGGRGRGRRGRLALALICFSPVLLPLICLSLPLLCIAAFCLRLQRRSKSPSGHREDSCGGFPVQRKEGEAAIEDRLLHRYLEDQLGLVGAMRDYDDDGDVC</sequence>
<accession>A0A8B7BMG6</accession>
<evidence type="ECO:0000313" key="2">
    <source>
        <dbReference type="Proteomes" id="UP000228380"/>
    </source>
</evidence>
<gene>
    <name evidence="3" type="primary">LOC103701307</name>
</gene>
<dbReference type="KEGG" id="pda:103701307"/>
<protein>
    <submittedName>
        <fullName evidence="3">Uncharacterized protein LOC103701307</fullName>
    </submittedName>
</protein>
<evidence type="ECO:0000313" key="3">
    <source>
        <dbReference type="RefSeq" id="XP_008781544.4"/>
    </source>
</evidence>
<organism evidence="2 3">
    <name type="scientific">Phoenix dactylifera</name>
    <name type="common">Date palm</name>
    <dbReference type="NCBI Taxonomy" id="42345"/>
    <lineage>
        <taxon>Eukaryota</taxon>
        <taxon>Viridiplantae</taxon>
        <taxon>Streptophyta</taxon>
        <taxon>Embryophyta</taxon>
        <taxon>Tracheophyta</taxon>
        <taxon>Spermatophyta</taxon>
        <taxon>Magnoliopsida</taxon>
        <taxon>Liliopsida</taxon>
        <taxon>Arecaceae</taxon>
        <taxon>Coryphoideae</taxon>
        <taxon>Phoeniceae</taxon>
        <taxon>Phoenix</taxon>
    </lineage>
</organism>
<dbReference type="OrthoDB" id="770881at2759"/>
<keyword evidence="2" id="KW-1185">Reference proteome</keyword>
<reference evidence="3" key="2">
    <citation type="submission" date="2025-08" db="UniProtKB">
        <authorList>
            <consortium name="RefSeq"/>
        </authorList>
    </citation>
    <scope>IDENTIFICATION</scope>
    <source>
        <tissue evidence="3">Young leaves</tissue>
    </source>
</reference>
<evidence type="ECO:0000256" key="1">
    <source>
        <dbReference type="SAM" id="Phobius"/>
    </source>
</evidence>
<dbReference type="GeneID" id="103701307"/>
<dbReference type="RefSeq" id="XP_008781544.4">
    <property type="nucleotide sequence ID" value="XM_008783322.4"/>
</dbReference>
<proteinExistence type="predicted"/>
<feature type="transmembrane region" description="Helical" evidence="1">
    <location>
        <begin position="60"/>
        <end position="89"/>
    </location>
</feature>
<name>A0A8B7BMG6_PHODC</name>
<dbReference type="PANTHER" id="PTHR36322">
    <property type="entry name" value="TRANSMEMBRANE PROTEIN"/>
    <property type="match status" value="1"/>
</dbReference>
<reference evidence="2" key="1">
    <citation type="journal article" date="2019" name="Nat. Commun.">
        <title>Genome-wide association mapping of date palm fruit traits.</title>
        <authorList>
            <person name="Hazzouri K.M."/>
            <person name="Gros-Balthazard M."/>
            <person name="Flowers J.M."/>
            <person name="Copetti D."/>
            <person name="Lemansour A."/>
            <person name="Lebrun M."/>
            <person name="Masmoudi K."/>
            <person name="Ferrand S."/>
            <person name="Dhar M.I."/>
            <person name="Fresquez Z.A."/>
            <person name="Rosas U."/>
            <person name="Zhang J."/>
            <person name="Talag J."/>
            <person name="Lee S."/>
            <person name="Kudrna D."/>
            <person name="Powell R.F."/>
            <person name="Leitch I.J."/>
            <person name="Krueger R.R."/>
            <person name="Wing R.A."/>
            <person name="Amiri K.M.A."/>
            <person name="Purugganan M.D."/>
        </authorList>
    </citation>
    <scope>NUCLEOTIDE SEQUENCE [LARGE SCALE GENOMIC DNA]</scope>
    <source>
        <strain evidence="2">cv. Khalas</strain>
    </source>
</reference>